<dbReference type="Pfam" id="PF07992">
    <property type="entry name" value="Pyr_redox_2"/>
    <property type="match status" value="1"/>
</dbReference>
<keyword evidence="6" id="KW-0520">NAD</keyword>
<dbReference type="PRINTS" id="PR00411">
    <property type="entry name" value="PNDRDTASEI"/>
</dbReference>
<evidence type="ECO:0000256" key="8">
    <source>
        <dbReference type="SAM" id="MobiDB-lite"/>
    </source>
</evidence>
<evidence type="ECO:0000256" key="2">
    <source>
        <dbReference type="ARBA" id="ARBA00012637"/>
    </source>
</evidence>
<feature type="region of interest" description="Disordered" evidence="8">
    <location>
        <begin position="463"/>
        <end position="524"/>
    </location>
</feature>
<keyword evidence="11" id="KW-1185">Reference proteome</keyword>
<protein>
    <recommendedName>
        <fullName evidence="2">NADH:ubiquinone reductase (non-electrogenic)</fullName>
        <ecNumber evidence="2">1.6.5.9</ecNumber>
    </recommendedName>
</protein>
<dbReference type="EMBL" id="JAFBBK010000001">
    <property type="protein sequence ID" value="MBM7414523.1"/>
    <property type="molecule type" value="Genomic_DNA"/>
</dbReference>
<keyword evidence="4" id="KW-0274">FAD</keyword>
<keyword evidence="5" id="KW-0560">Oxidoreductase</keyword>
<evidence type="ECO:0000313" key="10">
    <source>
        <dbReference type="EMBL" id="MBM7414523.1"/>
    </source>
</evidence>
<dbReference type="Proteomes" id="UP000703038">
    <property type="component" value="Unassembled WGS sequence"/>
</dbReference>
<dbReference type="InterPro" id="IPR045024">
    <property type="entry name" value="NDH-2"/>
</dbReference>
<evidence type="ECO:0000256" key="4">
    <source>
        <dbReference type="ARBA" id="ARBA00022827"/>
    </source>
</evidence>
<evidence type="ECO:0000256" key="1">
    <source>
        <dbReference type="ARBA" id="ARBA00005272"/>
    </source>
</evidence>
<comment type="caution">
    <text evidence="10">The sequence shown here is derived from an EMBL/GenBank/DDBJ whole genome shotgun (WGS) entry which is preliminary data.</text>
</comment>
<evidence type="ECO:0000313" key="11">
    <source>
        <dbReference type="Proteomes" id="UP000703038"/>
    </source>
</evidence>
<sequence>MSVETNEKKRHRVVVIGSGFGGLFGTQALKRADVDVTLIARTTHHLFQPLLYQVATGILSVGEIAPATRVILRKQKNAEVLMGDVETIDLTNKTVTSRLLERETVTPFDSLIVAAGAQQSYFGNDHFAEFAPGMKTIDDALELRGRILGAFEQAELSTDPAERERLMTFVVVGAGPTGVELAGQISELATRTLDGAFRNIDAKDAKVVLLDAAPAVLPPMGKKLGEKAAKRLTKLGVDIQLNAMVTGVDNDGLTVKDKDGTERRIEAQCKVWSAGVQASPLGKQLADQSDGTEVDRAGRVVVEPDLTIKGHPNVFVVGDMMSVKDVPGMAQGAIQGAKYAVKQIKASLDGQNPTERKPFSYFDKGSMATVSRFSAVCKVGKLEFGGFIAWVAWLGLHLFYQVGYRNRLTTVISWFVTFLGKGRAQMASTEQQVFARLAIEQLHTLEQENRVDGVAIPTRTVEATSKAADRESGATADAAEQSKQLDSTEKRAASGASPTPAERQGEEPSANDGAAETAEAKRAG</sequence>
<evidence type="ECO:0000256" key="6">
    <source>
        <dbReference type="ARBA" id="ARBA00023027"/>
    </source>
</evidence>
<keyword evidence="3" id="KW-0285">Flavoprotein</keyword>
<dbReference type="SUPFAM" id="SSF51905">
    <property type="entry name" value="FAD/NAD(P)-binding domain"/>
    <property type="match status" value="1"/>
</dbReference>
<dbReference type="PANTHER" id="PTHR43706">
    <property type="entry name" value="NADH DEHYDROGENASE"/>
    <property type="match status" value="1"/>
</dbReference>
<dbReference type="InterPro" id="IPR036188">
    <property type="entry name" value="FAD/NAD-bd_sf"/>
</dbReference>
<dbReference type="PRINTS" id="PR00368">
    <property type="entry name" value="FADPNR"/>
</dbReference>
<organism evidence="10 11">
    <name type="scientific">Rhodococcoides corynebacterioides</name>
    <dbReference type="NCBI Taxonomy" id="53972"/>
    <lineage>
        <taxon>Bacteria</taxon>
        <taxon>Bacillati</taxon>
        <taxon>Actinomycetota</taxon>
        <taxon>Actinomycetes</taxon>
        <taxon>Mycobacteriales</taxon>
        <taxon>Nocardiaceae</taxon>
        <taxon>Rhodococcoides</taxon>
    </lineage>
</organism>
<accession>A0ABS2KRF5</accession>
<dbReference type="EC" id="1.6.5.9" evidence="2"/>
<feature type="domain" description="FAD/NAD(P)-binding" evidence="9">
    <location>
        <begin position="12"/>
        <end position="336"/>
    </location>
</feature>
<proteinExistence type="inferred from homology"/>
<reference evidence="10 11" key="1">
    <citation type="submission" date="2021-01" db="EMBL/GenBank/DDBJ databases">
        <title>Genomics of switchgrass bacterial isolates.</title>
        <authorList>
            <person name="Shade A."/>
        </authorList>
    </citation>
    <scope>NUCLEOTIDE SEQUENCE [LARGE SCALE GENOMIC DNA]</scope>
    <source>
        <strain evidence="10 11">PvP111</strain>
    </source>
</reference>
<comment type="catalytic activity">
    <reaction evidence="7">
        <text>a quinone + NADH + H(+) = a quinol + NAD(+)</text>
        <dbReference type="Rhea" id="RHEA:46160"/>
        <dbReference type="ChEBI" id="CHEBI:15378"/>
        <dbReference type="ChEBI" id="CHEBI:24646"/>
        <dbReference type="ChEBI" id="CHEBI:57540"/>
        <dbReference type="ChEBI" id="CHEBI:57945"/>
        <dbReference type="ChEBI" id="CHEBI:132124"/>
        <dbReference type="EC" id="1.6.5.9"/>
    </reaction>
</comment>
<dbReference type="Gene3D" id="3.50.50.100">
    <property type="match status" value="1"/>
</dbReference>
<evidence type="ECO:0000256" key="5">
    <source>
        <dbReference type="ARBA" id="ARBA00023002"/>
    </source>
</evidence>
<gene>
    <name evidence="10" type="ORF">JOE42_001256</name>
</gene>
<dbReference type="InterPro" id="IPR023753">
    <property type="entry name" value="FAD/NAD-binding_dom"/>
</dbReference>
<evidence type="ECO:0000256" key="7">
    <source>
        <dbReference type="ARBA" id="ARBA00047599"/>
    </source>
</evidence>
<name>A0ABS2KRF5_9NOCA</name>
<evidence type="ECO:0000259" key="9">
    <source>
        <dbReference type="Pfam" id="PF07992"/>
    </source>
</evidence>
<comment type="similarity">
    <text evidence="1">Belongs to the NADH dehydrogenase family.</text>
</comment>
<evidence type="ECO:0000256" key="3">
    <source>
        <dbReference type="ARBA" id="ARBA00022630"/>
    </source>
</evidence>
<dbReference type="PANTHER" id="PTHR43706:SF47">
    <property type="entry name" value="EXTERNAL NADH-UBIQUINONE OXIDOREDUCTASE 1, MITOCHONDRIAL-RELATED"/>
    <property type="match status" value="1"/>
</dbReference>